<feature type="transmembrane region" description="Helical" evidence="1">
    <location>
        <begin position="49"/>
        <end position="74"/>
    </location>
</feature>
<name>A0A7G5BZH2_9BACL</name>
<dbReference type="KEGG" id="cchl:FPL14_14985"/>
<feature type="transmembrane region" description="Helical" evidence="1">
    <location>
        <begin position="137"/>
        <end position="158"/>
    </location>
</feature>
<dbReference type="EMBL" id="CP041969">
    <property type="protein sequence ID" value="QMV42356.1"/>
    <property type="molecule type" value="Genomic_DNA"/>
</dbReference>
<keyword evidence="3" id="KW-1185">Reference proteome</keyword>
<dbReference type="AlphaFoldDB" id="A0A7G5BZH2"/>
<dbReference type="InterPro" id="IPR025495">
    <property type="entry name" value="DUF4386"/>
</dbReference>
<reference evidence="2 3" key="1">
    <citation type="submission" date="2019-07" db="EMBL/GenBank/DDBJ databases">
        <authorList>
            <person name="Kim J.K."/>
            <person name="Cheong H.-M."/>
            <person name="Choi Y."/>
            <person name="Hwang K.J."/>
            <person name="Lee S."/>
            <person name="Choi C."/>
        </authorList>
    </citation>
    <scope>NUCLEOTIDE SEQUENCE [LARGE SCALE GENOMIC DNA]</scope>
    <source>
        <strain evidence="2 3">KS 22</strain>
    </source>
</reference>
<protein>
    <submittedName>
        <fullName evidence="2">DUF4386 domain-containing protein</fullName>
    </submittedName>
</protein>
<feature type="transmembrane region" description="Helical" evidence="1">
    <location>
        <begin position="165"/>
        <end position="186"/>
    </location>
</feature>
<evidence type="ECO:0000256" key="1">
    <source>
        <dbReference type="SAM" id="Phobius"/>
    </source>
</evidence>
<keyword evidence="1" id="KW-1133">Transmembrane helix</keyword>
<evidence type="ECO:0000313" key="3">
    <source>
        <dbReference type="Proteomes" id="UP000515679"/>
    </source>
</evidence>
<dbReference type="Proteomes" id="UP000515679">
    <property type="component" value="Chromosome"/>
</dbReference>
<feature type="transmembrane region" description="Helical" evidence="1">
    <location>
        <begin position="192"/>
        <end position="211"/>
    </location>
</feature>
<organism evidence="2 3">
    <name type="scientific">Cohnella cholangitidis</name>
    <dbReference type="NCBI Taxonomy" id="2598458"/>
    <lineage>
        <taxon>Bacteria</taxon>
        <taxon>Bacillati</taxon>
        <taxon>Bacillota</taxon>
        <taxon>Bacilli</taxon>
        <taxon>Bacillales</taxon>
        <taxon>Paenibacillaceae</taxon>
        <taxon>Cohnella</taxon>
    </lineage>
</organism>
<dbReference type="Pfam" id="PF14329">
    <property type="entry name" value="DUF4386"/>
    <property type="match status" value="1"/>
</dbReference>
<evidence type="ECO:0000313" key="2">
    <source>
        <dbReference type="EMBL" id="QMV42356.1"/>
    </source>
</evidence>
<gene>
    <name evidence="2" type="ORF">FPL14_14985</name>
</gene>
<keyword evidence="1" id="KW-0472">Membrane</keyword>
<feature type="transmembrane region" description="Helical" evidence="1">
    <location>
        <begin position="86"/>
        <end position="106"/>
    </location>
</feature>
<sequence>METHRKSATLAGVLFLLATVTYLSGSAMIESIMSAPDYLADVYSKKNQVVAGALLEFVNSAAVVGIAIVLFPILKRHNEKIAVGYVGFRVIEAVLLIVGSIGPLLAVKLSQEYIAAGSPSDSYFHVLGTLSAEGSFLAFQLAMIVLGSYSLLFCYLLYRSQLIPRFLSVLGLIGYASLSASAIVELMGHNGMFLYIPGALFEIGMPIWLIVKGFNRHGMVER</sequence>
<dbReference type="RefSeq" id="WP_182303747.1">
    <property type="nucleotide sequence ID" value="NZ_CP041969.1"/>
</dbReference>
<accession>A0A7G5BZH2</accession>
<proteinExistence type="predicted"/>
<keyword evidence="1" id="KW-0812">Transmembrane</keyword>